<dbReference type="Gene3D" id="3.40.50.300">
    <property type="entry name" value="P-loop containing nucleotide triphosphate hydrolases"/>
    <property type="match status" value="1"/>
</dbReference>
<dbReference type="Proteomes" id="UP000011612">
    <property type="component" value="Unassembled WGS sequence"/>
</dbReference>
<dbReference type="Pfam" id="PF13207">
    <property type="entry name" value="AAA_17"/>
    <property type="match status" value="1"/>
</dbReference>
<accession>M0HVV4</accession>
<feature type="compositionally biased region" description="Polar residues" evidence="1">
    <location>
        <begin position="30"/>
        <end position="46"/>
    </location>
</feature>
<name>M0HVV4_HALEO</name>
<gene>
    <name evidence="2" type="ORF">C453_02874</name>
</gene>
<dbReference type="InterPro" id="IPR027417">
    <property type="entry name" value="P-loop_NTPase"/>
</dbReference>
<organism evidence="2 3">
    <name type="scientific">Haloferax elongans ATCC BAA-1513</name>
    <dbReference type="NCBI Taxonomy" id="1230453"/>
    <lineage>
        <taxon>Archaea</taxon>
        <taxon>Methanobacteriati</taxon>
        <taxon>Methanobacteriota</taxon>
        <taxon>Stenosarchaea group</taxon>
        <taxon>Halobacteria</taxon>
        <taxon>Halobacteriales</taxon>
        <taxon>Haloferacaceae</taxon>
        <taxon>Haloferax</taxon>
    </lineage>
</organism>
<comment type="caution">
    <text evidence="2">The sequence shown here is derived from an EMBL/GenBank/DDBJ whole genome shotgun (WGS) entry which is preliminary data.</text>
</comment>
<sequence length="248" mass="26781">MGDETRKVSRRPQVGVVNERIKRRQRKNRATVTGESGDGKSNQATVKGGFNSASAVATAMKVIGTVGLPGSGKGELAEVARESGIPVVTMGDIIRGECRARGLDPATEHGTIAKALREEEGDDAIAARSLPVVEDHLESNGVVLVDGLRSDVELDRFRDAFGEEFVLVSVEAPFETRAERLLDRGRDASDTDVKSLKKREERELDFGMGEAMDRADVVIENTGTLAEYREKITLLFEEGPDAVAEANA</sequence>
<keyword evidence="2" id="KW-0808">Transferase</keyword>
<dbReference type="EMBL" id="AOLK01000011">
    <property type="protein sequence ID" value="ELZ87259.1"/>
    <property type="molecule type" value="Genomic_DNA"/>
</dbReference>
<protein>
    <submittedName>
        <fullName evidence="2">Dephospho-CoA kinase</fullName>
    </submittedName>
</protein>
<reference evidence="2 3" key="1">
    <citation type="journal article" date="2014" name="PLoS Genet.">
        <title>Phylogenetically driven sequencing of extremely halophilic archaea reveals strategies for static and dynamic osmo-response.</title>
        <authorList>
            <person name="Becker E.A."/>
            <person name="Seitzer P.M."/>
            <person name="Tritt A."/>
            <person name="Larsen D."/>
            <person name="Krusor M."/>
            <person name="Yao A.I."/>
            <person name="Wu D."/>
            <person name="Madern D."/>
            <person name="Eisen J.A."/>
            <person name="Darling A.E."/>
            <person name="Facciotti M.T."/>
        </authorList>
    </citation>
    <scope>NUCLEOTIDE SEQUENCE [LARGE SCALE GENOMIC DNA]</scope>
    <source>
        <strain evidence="2 3">ATCC BAA-1513</strain>
    </source>
</reference>
<keyword evidence="3" id="KW-1185">Reference proteome</keyword>
<dbReference type="STRING" id="1230453.C453_02874"/>
<evidence type="ECO:0000256" key="1">
    <source>
        <dbReference type="SAM" id="MobiDB-lite"/>
    </source>
</evidence>
<dbReference type="PANTHER" id="PTHR41930">
    <property type="entry name" value="UPF0200 PROTEIN MJ1399"/>
    <property type="match status" value="1"/>
</dbReference>
<dbReference type="PATRIC" id="fig|1230453.4.peg.526"/>
<keyword evidence="2" id="KW-0418">Kinase</keyword>
<evidence type="ECO:0000313" key="3">
    <source>
        <dbReference type="Proteomes" id="UP000011612"/>
    </source>
</evidence>
<dbReference type="PANTHER" id="PTHR41930:SF1">
    <property type="entry name" value="DEPHOSPHO-COA KINASE"/>
    <property type="match status" value="1"/>
</dbReference>
<dbReference type="GO" id="GO:0016301">
    <property type="term" value="F:kinase activity"/>
    <property type="evidence" value="ECO:0007669"/>
    <property type="project" value="UniProtKB-KW"/>
</dbReference>
<evidence type="ECO:0000313" key="2">
    <source>
        <dbReference type="EMBL" id="ELZ87259.1"/>
    </source>
</evidence>
<dbReference type="AlphaFoldDB" id="M0HVV4"/>
<feature type="region of interest" description="Disordered" evidence="1">
    <location>
        <begin position="1"/>
        <end position="46"/>
    </location>
</feature>
<dbReference type="SUPFAM" id="SSF52540">
    <property type="entry name" value="P-loop containing nucleoside triphosphate hydrolases"/>
    <property type="match status" value="1"/>
</dbReference>
<proteinExistence type="predicted"/>